<reference evidence="1 2" key="1">
    <citation type="journal article" date="2012" name="Science">
        <title>The Paleozoic origin of enzymatic lignin decomposition reconstructed from 31 fungal genomes.</title>
        <authorList>
            <person name="Floudas D."/>
            <person name="Binder M."/>
            <person name="Riley R."/>
            <person name="Barry K."/>
            <person name="Blanchette R.A."/>
            <person name="Henrissat B."/>
            <person name="Martinez A.T."/>
            <person name="Otillar R."/>
            <person name="Spatafora J.W."/>
            <person name="Yadav J.S."/>
            <person name="Aerts A."/>
            <person name="Benoit I."/>
            <person name="Boyd A."/>
            <person name="Carlson A."/>
            <person name="Copeland A."/>
            <person name="Coutinho P.M."/>
            <person name="de Vries R.P."/>
            <person name="Ferreira P."/>
            <person name="Findley K."/>
            <person name="Foster B."/>
            <person name="Gaskell J."/>
            <person name="Glotzer D."/>
            <person name="Gorecki P."/>
            <person name="Heitman J."/>
            <person name="Hesse C."/>
            <person name="Hori C."/>
            <person name="Igarashi K."/>
            <person name="Jurgens J.A."/>
            <person name="Kallen N."/>
            <person name="Kersten P."/>
            <person name="Kohler A."/>
            <person name="Kuees U."/>
            <person name="Kumar T.K.A."/>
            <person name="Kuo A."/>
            <person name="LaButti K."/>
            <person name="Larrondo L.F."/>
            <person name="Lindquist E."/>
            <person name="Ling A."/>
            <person name="Lombard V."/>
            <person name="Lucas S."/>
            <person name="Lundell T."/>
            <person name="Martin R."/>
            <person name="McLaughlin D.J."/>
            <person name="Morgenstern I."/>
            <person name="Morin E."/>
            <person name="Murat C."/>
            <person name="Nagy L.G."/>
            <person name="Nolan M."/>
            <person name="Ohm R.A."/>
            <person name="Patyshakuliyeva A."/>
            <person name="Rokas A."/>
            <person name="Ruiz-Duenas F.J."/>
            <person name="Sabat G."/>
            <person name="Salamov A."/>
            <person name="Samejima M."/>
            <person name="Schmutz J."/>
            <person name="Slot J.C."/>
            <person name="St John F."/>
            <person name="Stenlid J."/>
            <person name="Sun H."/>
            <person name="Sun S."/>
            <person name="Syed K."/>
            <person name="Tsang A."/>
            <person name="Wiebenga A."/>
            <person name="Young D."/>
            <person name="Pisabarro A."/>
            <person name="Eastwood D.C."/>
            <person name="Martin F."/>
            <person name="Cullen D."/>
            <person name="Grigoriev I.V."/>
            <person name="Hibbett D.S."/>
        </authorList>
    </citation>
    <scope>NUCLEOTIDE SEQUENCE</scope>
    <source>
        <strain evidence="2">FP-58527</strain>
    </source>
</reference>
<dbReference type="AlphaFoldDB" id="S8E879"/>
<evidence type="ECO:0000313" key="2">
    <source>
        <dbReference type="Proteomes" id="UP000015241"/>
    </source>
</evidence>
<accession>S8E879</accession>
<organism evidence="1 2">
    <name type="scientific">Fomitopsis schrenkii</name>
    <name type="common">Brown rot fungus</name>
    <dbReference type="NCBI Taxonomy" id="2126942"/>
    <lineage>
        <taxon>Eukaryota</taxon>
        <taxon>Fungi</taxon>
        <taxon>Dikarya</taxon>
        <taxon>Basidiomycota</taxon>
        <taxon>Agaricomycotina</taxon>
        <taxon>Agaricomycetes</taxon>
        <taxon>Polyporales</taxon>
        <taxon>Fomitopsis</taxon>
    </lineage>
</organism>
<dbReference type="InParanoid" id="S8E879"/>
<gene>
    <name evidence="1" type="ORF">FOMPIDRAFT_85955</name>
</gene>
<proteinExistence type="predicted"/>
<sequence length="146" mass="16754">MSHVDVMVDHHTSSSYTNIDAMSQEPVCPVPTLLHDSQHLRANGENYKTWRMQVGAILSAYGLMEEFEYYRITSVNVALELRRRWGGSASLASRDNLAKAIILINVQTYDVFRRGELPSFTRATFEKASAHHIWSYLEEQFIESED</sequence>
<name>S8E879_FOMSC</name>
<evidence type="ECO:0000313" key="1">
    <source>
        <dbReference type="EMBL" id="EPT00843.1"/>
    </source>
</evidence>
<keyword evidence="2" id="KW-1185">Reference proteome</keyword>
<protein>
    <submittedName>
        <fullName evidence="1">Uncharacterized protein</fullName>
    </submittedName>
</protein>
<dbReference type="Proteomes" id="UP000015241">
    <property type="component" value="Unassembled WGS sequence"/>
</dbReference>
<dbReference type="EMBL" id="KE504146">
    <property type="protein sequence ID" value="EPT00843.1"/>
    <property type="molecule type" value="Genomic_DNA"/>
</dbReference>
<dbReference type="HOGENOM" id="CLU_1777487_0_0_1"/>